<dbReference type="InterPro" id="IPR023932">
    <property type="entry name" value="CE1759_FMN_reduct"/>
</dbReference>
<accession>A0A7J5BEY6</accession>
<evidence type="ECO:0000313" key="6">
    <source>
        <dbReference type="Proteomes" id="UP000433493"/>
    </source>
</evidence>
<dbReference type="PANTHER" id="PTHR43408">
    <property type="entry name" value="FMN REDUCTASE (NADPH)"/>
    <property type="match status" value="1"/>
</dbReference>
<reference evidence="5 6" key="1">
    <citation type="submission" date="2019-09" db="EMBL/GenBank/DDBJ databases">
        <title>Phylogeny of genus Pseudoclavibacter and closely related genus.</title>
        <authorList>
            <person name="Li Y."/>
        </authorList>
    </citation>
    <scope>NUCLEOTIDE SEQUENCE [LARGE SCALE GENOMIC DNA]</scope>
    <source>
        <strain evidence="5 6">KCTC 13959</strain>
    </source>
</reference>
<keyword evidence="1" id="KW-0285">Flavoprotein</keyword>
<dbReference type="Gene3D" id="3.40.50.360">
    <property type="match status" value="1"/>
</dbReference>
<keyword evidence="2" id="KW-0288">FMN</keyword>
<evidence type="ECO:0000259" key="4">
    <source>
        <dbReference type="Pfam" id="PF03358"/>
    </source>
</evidence>
<evidence type="ECO:0000256" key="2">
    <source>
        <dbReference type="ARBA" id="ARBA00022643"/>
    </source>
</evidence>
<dbReference type="InterPro" id="IPR051814">
    <property type="entry name" value="NAD(P)H-dep_FMN_reductase"/>
</dbReference>
<keyword evidence="6" id="KW-1185">Reference proteome</keyword>
<dbReference type="Pfam" id="PF03358">
    <property type="entry name" value="FMN_red"/>
    <property type="match status" value="1"/>
</dbReference>
<evidence type="ECO:0000256" key="3">
    <source>
        <dbReference type="ARBA" id="ARBA00023002"/>
    </source>
</evidence>
<evidence type="ECO:0000313" key="5">
    <source>
        <dbReference type="EMBL" id="KAB1644224.1"/>
    </source>
</evidence>
<dbReference type="SUPFAM" id="SSF52218">
    <property type="entry name" value="Flavoproteins"/>
    <property type="match status" value="1"/>
</dbReference>
<dbReference type="AlphaFoldDB" id="A0A7J5BEY6"/>
<dbReference type="OrthoDB" id="1643408at2"/>
<name>A0A7J5BEY6_9MICO</name>
<dbReference type="GO" id="GO:0016491">
    <property type="term" value="F:oxidoreductase activity"/>
    <property type="evidence" value="ECO:0007669"/>
    <property type="project" value="UniProtKB-KW"/>
</dbReference>
<evidence type="ECO:0000256" key="1">
    <source>
        <dbReference type="ARBA" id="ARBA00022630"/>
    </source>
</evidence>
<dbReference type="PANTHER" id="PTHR43408:SF2">
    <property type="entry name" value="FMN REDUCTASE (NADPH)"/>
    <property type="match status" value="1"/>
</dbReference>
<dbReference type="RefSeq" id="WP_158051727.1">
    <property type="nucleotide sequence ID" value="NZ_WBKB01000002.1"/>
</dbReference>
<protein>
    <submittedName>
        <fullName evidence="5">NADH-dependent FMN reductase</fullName>
    </submittedName>
</protein>
<proteinExistence type="predicted"/>
<dbReference type="InterPro" id="IPR005025">
    <property type="entry name" value="FMN_Rdtase-like_dom"/>
</dbReference>
<dbReference type="InterPro" id="IPR029039">
    <property type="entry name" value="Flavoprotein-like_sf"/>
</dbReference>
<gene>
    <name evidence="5" type="ORF">F8O05_05495</name>
</gene>
<comment type="caution">
    <text evidence="5">The sequence shown here is derived from an EMBL/GenBank/DDBJ whole genome shotgun (WGS) entry which is preliminary data.</text>
</comment>
<feature type="domain" description="NADPH-dependent FMN reductase-like" evidence="4">
    <location>
        <begin position="17"/>
        <end position="166"/>
    </location>
</feature>
<dbReference type="Proteomes" id="UP000433493">
    <property type="component" value="Unassembled WGS sequence"/>
</dbReference>
<sequence length="231" mass="24725">MTESLQPTSADSNVYNLVVVNAGTSNPSSTAMLAEKTRDCLAQTALEAGAELRVSVIELRDLQAEIGNGLVSGLSGPGIEQANATIAKGDGLIAATPVFKAESSALFNGFFQLLDRDVLIGTPVILEATAGTTRHALVVDGQMRSQFAYLRALVVPTSLFAASEDWNDPALGRRIRRASRELWMLMKSRFSSQLRETNWEGYQHDYGSANSGDDIDLNTDLMKLATGGSAL</sequence>
<dbReference type="EMBL" id="WBKB01000002">
    <property type="protein sequence ID" value="KAB1644224.1"/>
    <property type="molecule type" value="Genomic_DNA"/>
</dbReference>
<keyword evidence="3" id="KW-0560">Oxidoreductase</keyword>
<organism evidence="5 6">
    <name type="scientific">Gulosibacter chungangensis</name>
    <dbReference type="NCBI Taxonomy" id="979746"/>
    <lineage>
        <taxon>Bacteria</taxon>
        <taxon>Bacillati</taxon>
        <taxon>Actinomycetota</taxon>
        <taxon>Actinomycetes</taxon>
        <taxon>Micrococcales</taxon>
        <taxon>Microbacteriaceae</taxon>
        <taxon>Gulosibacter</taxon>
    </lineage>
</organism>
<dbReference type="NCBIfam" id="TIGR04037">
    <property type="entry name" value="LLM_duo_CE1759"/>
    <property type="match status" value="1"/>
</dbReference>